<organism evidence="2 3">
    <name type="scientific">Pseudochelatococcus lubricantis</name>
    <dbReference type="NCBI Taxonomy" id="1538102"/>
    <lineage>
        <taxon>Bacteria</taxon>
        <taxon>Pseudomonadati</taxon>
        <taxon>Pseudomonadota</taxon>
        <taxon>Alphaproteobacteria</taxon>
        <taxon>Hyphomicrobiales</taxon>
        <taxon>Chelatococcaceae</taxon>
        <taxon>Pseudochelatococcus</taxon>
    </lineage>
</organism>
<dbReference type="EMBL" id="JAASQI010000002">
    <property type="protein sequence ID" value="NIJ57331.1"/>
    <property type="molecule type" value="Genomic_DNA"/>
</dbReference>
<proteinExistence type="predicted"/>
<feature type="region of interest" description="Disordered" evidence="1">
    <location>
        <begin position="81"/>
        <end position="100"/>
    </location>
</feature>
<reference evidence="2 3" key="1">
    <citation type="submission" date="2020-03" db="EMBL/GenBank/DDBJ databases">
        <title>Genomic Encyclopedia of Type Strains, Phase IV (KMG-IV): sequencing the most valuable type-strain genomes for metagenomic binning, comparative biology and taxonomic classification.</title>
        <authorList>
            <person name="Goeker M."/>
        </authorList>
    </citation>
    <scope>NUCLEOTIDE SEQUENCE [LARGE SCALE GENOMIC DNA]</scope>
    <source>
        <strain evidence="2 3">DSM 103870</strain>
    </source>
</reference>
<name>A0ABX0UWL1_9HYPH</name>
<evidence type="ECO:0000256" key="1">
    <source>
        <dbReference type="SAM" id="MobiDB-lite"/>
    </source>
</evidence>
<accession>A0ABX0UWL1</accession>
<evidence type="ECO:0000313" key="3">
    <source>
        <dbReference type="Proteomes" id="UP001429580"/>
    </source>
</evidence>
<feature type="region of interest" description="Disordered" evidence="1">
    <location>
        <begin position="1"/>
        <end position="39"/>
    </location>
</feature>
<evidence type="ECO:0000313" key="2">
    <source>
        <dbReference type="EMBL" id="NIJ57331.1"/>
    </source>
</evidence>
<feature type="compositionally biased region" description="Basic and acidic residues" evidence="1">
    <location>
        <begin position="86"/>
        <end position="100"/>
    </location>
</feature>
<dbReference type="Proteomes" id="UP001429580">
    <property type="component" value="Unassembled WGS sequence"/>
</dbReference>
<keyword evidence="3" id="KW-1185">Reference proteome</keyword>
<sequence length="100" mass="11248">MQHEEDAQHGENANSSDHGLHDRNPFRIQGRFGAPNISGASKMPVAPKFIGVHGFHSAADCGENRRRMRQQSCLFADGKSTVAAMQHERRTERNETEYSR</sequence>
<dbReference type="RefSeq" id="WP_166949737.1">
    <property type="nucleotide sequence ID" value="NZ_JAASQI010000002.1"/>
</dbReference>
<protein>
    <submittedName>
        <fullName evidence="2">Uncharacterized protein</fullName>
    </submittedName>
</protein>
<comment type="caution">
    <text evidence="2">The sequence shown here is derived from an EMBL/GenBank/DDBJ whole genome shotgun (WGS) entry which is preliminary data.</text>
</comment>
<gene>
    <name evidence="2" type="ORF">FHS82_001157</name>
</gene>